<dbReference type="PROSITE" id="PS51353">
    <property type="entry name" value="ARSC"/>
    <property type="match status" value="1"/>
</dbReference>
<organism evidence="2 3">
    <name type="scientific">Floridaenema evergladense BLCC-F167</name>
    <dbReference type="NCBI Taxonomy" id="3153639"/>
    <lineage>
        <taxon>Bacteria</taxon>
        <taxon>Bacillati</taxon>
        <taxon>Cyanobacteriota</taxon>
        <taxon>Cyanophyceae</taxon>
        <taxon>Oscillatoriophycideae</taxon>
        <taxon>Aerosakkonematales</taxon>
        <taxon>Aerosakkonemataceae</taxon>
        <taxon>Floridanema</taxon>
        <taxon>Floridanema evergladense</taxon>
    </lineage>
</organism>
<evidence type="ECO:0000313" key="2">
    <source>
        <dbReference type="EMBL" id="MFB2834131.1"/>
    </source>
</evidence>
<dbReference type="Proteomes" id="UP001576780">
    <property type="component" value="Unassembled WGS sequence"/>
</dbReference>
<dbReference type="InterPro" id="IPR036249">
    <property type="entry name" value="Thioredoxin-like_sf"/>
</dbReference>
<dbReference type="Gene3D" id="3.40.30.10">
    <property type="entry name" value="Glutaredoxin"/>
    <property type="match status" value="1"/>
</dbReference>
<dbReference type="InterPro" id="IPR006503">
    <property type="entry name" value="Nase-assoc"/>
</dbReference>
<keyword evidence="3" id="KW-1185">Reference proteome</keyword>
<name>A0ABV4WGN7_9CYAN</name>
<dbReference type="CDD" id="cd03033">
    <property type="entry name" value="ArsC_15kD"/>
    <property type="match status" value="1"/>
</dbReference>
<accession>A0ABV4WGN7</accession>
<dbReference type="EMBL" id="JBHFNT010000054">
    <property type="protein sequence ID" value="MFB2834131.1"/>
    <property type="molecule type" value="Genomic_DNA"/>
</dbReference>
<dbReference type="PANTHER" id="PTHR30041">
    <property type="entry name" value="ARSENATE REDUCTASE"/>
    <property type="match status" value="1"/>
</dbReference>
<gene>
    <name evidence="2" type="ORF">ACE1CA_06315</name>
</gene>
<dbReference type="NCBIfam" id="TIGR01616">
    <property type="entry name" value="nitro_assoc"/>
    <property type="match status" value="1"/>
</dbReference>
<evidence type="ECO:0000256" key="1">
    <source>
        <dbReference type="PROSITE-ProRule" id="PRU01282"/>
    </source>
</evidence>
<protein>
    <submittedName>
        <fullName evidence="2">ArsC/Spx/MgsR family protein</fullName>
    </submittedName>
</protein>
<comment type="similarity">
    <text evidence="1">Belongs to the ArsC family.</text>
</comment>
<comment type="caution">
    <text evidence="2">The sequence shown here is derived from an EMBL/GenBank/DDBJ whole genome shotgun (WGS) entry which is preliminary data.</text>
</comment>
<dbReference type="SUPFAM" id="SSF52833">
    <property type="entry name" value="Thioredoxin-like"/>
    <property type="match status" value="1"/>
</dbReference>
<evidence type="ECO:0000313" key="3">
    <source>
        <dbReference type="Proteomes" id="UP001576780"/>
    </source>
</evidence>
<reference evidence="2 3" key="1">
    <citation type="submission" date="2024-09" db="EMBL/GenBank/DDBJ databases">
        <title>Floridaenema gen nov. (Aerosakkonemataceae, Aerosakkonematales ord. nov., Cyanobacteria) from benthic tropical and subtropical fresh waters, with the description of four new species.</title>
        <authorList>
            <person name="Moretto J.A."/>
            <person name="Berthold D.E."/>
            <person name="Lefler F.W."/>
            <person name="Huang I.-S."/>
            <person name="Laughinghouse H. IV."/>
        </authorList>
    </citation>
    <scope>NUCLEOTIDE SEQUENCE [LARGE SCALE GENOMIC DNA]</scope>
    <source>
        <strain evidence="2 3">BLCC-F167</strain>
    </source>
</reference>
<sequence>MMSTVIFYEKPGCTNNKKQKALLLEAGHQVQPENLLTTTWTKEKLRPFFGNLPVKEWFNYTAPRVKSGDVNPEFLDEDTALELMMADPLLIRRPLIQVGDVQTVGFNLEKINAWIGLKAEVPVHQDLETCPRTKTAISD</sequence>
<dbReference type="Pfam" id="PF03960">
    <property type="entry name" value="ArsC"/>
    <property type="match status" value="1"/>
</dbReference>
<dbReference type="InterPro" id="IPR006660">
    <property type="entry name" value="Arsenate_reductase-like"/>
</dbReference>
<dbReference type="PANTHER" id="PTHR30041:SF8">
    <property type="entry name" value="PROTEIN YFFB"/>
    <property type="match status" value="1"/>
</dbReference>
<dbReference type="RefSeq" id="WP_413276574.1">
    <property type="nucleotide sequence ID" value="NZ_JBHFNT010000054.1"/>
</dbReference>
<proteinExistence type="inferred from homology"/>